<name>A0A4U0XRN9_9PEZI</name>
<reference evidence="3 4" key="1">
    <citation type="submission" date="2017-03" db="EMBL/GenBank/DDBJ databases">
        <title>Genomes of endolithic fungi from Antarctica.</title>
        <authorList>
            <person name="Coleine C."/>
            <person name="Masonjones S."/>
            <person name="Stajich J.E."/>
        </authorList>
    </citation>
    <scope>NUCLEOTIDE SEQUENCE [LARGE SCALE GENOMIC DNA]</scope>
    <source>
        <strain evidence="3 4">CCFEE 5187</strain>
    </source>
</reference>
<dbReference type="STRING" id="331657.A0A4U0XRN9"/>
<dbReference type="GO" id="GO:0071513">
    <property type="term" value="C:phosphopantothenoylcysteine decarboxylase complex"/>
    <property type="evidence" value="ECO:0007669"/>
    <property type="project" value="TreeGrafter"/>
</dbReference>
<dbReference type="Gene3D" id="3.40.50.1950">
    <property type="entry name" value="Flavin prenyltransferase-like"/>
    <property type="match status" value="1"/>
</dbReference>
<dbReference type="EMBL" id="NAJN01000106">
    <property type="protein sequence ID" value="TKA79271.1"/>
    <property type="molecule type" value="Genomic_DNA"/>
</dbReference>
<dbReference type="PANTHER" id="PTHR14359:SF21">
    <property type="entry name" value="FLAVOPROTEIN DOMAIN-CONTAINING PROTEIN"/>
    <property type="match status" value="1"/>
</dbReference>
<comment type="caution">
    <text evidence="3">The sequence shown here is derived from an EMBL/GenBank/DDBJ whole genome shotgun (WGS) entry which is preliminary data.</text>
</comment>
<protein>
    <recommendedName>
        <fullName evidence="2">Flavoprotein domain-containing protein</fullName>
    </recommendedName>
</protein>
<accession>A0A4U0XRN9</accession>
<dbReference type="InterPro" id="IPR003382">
    <property type="entry name" value="Flavoprotein"/>
</dbReference>
<dbReference type="Pfam" id="PF02441">
    <property type="entry name" value="Flavoprotein"/>
    <property type="match status" value="1"/>
</dbReference>
<dbReference type="GO" id="GO:0015937">
    <property type="term" value="P:coenzyme A biosynthetic process"/>
    <property type="evidence" value="ECO:0007669"/>
    <property type="project" value="TreeGrafter"/>
</dbReference>
<keyword evidence="4" id="KW-1185">Reference proteome</keyword>
<dbReference type="SUPFAM" id="SSF52507">
    <property type="entry name" value="Homo-oligomeric flavin-containing Cys decarboxylases, HFCD"/>
    <property type="match status" value="1"/>
</dbReference>
<proteinExistence type="inferred from homology"/>
<dbReference type="SUPFAM" id="SSF140860">
    <property type="entry name" value="Pseudo ankyrin repeat-like"/>
    <property type="match status" value="1"/>
</dbReference>
<dbReference type="AlphaFoldDB" id="A0A4U0XRN9"/>
<evidence type="ECO:0000313" key="3">
    <source>
        <dbReference type="EMBL" id="TKA79271.1"/>
    </source>
</evidence>
<organism evidence="3 4">
    <name type="scientific">Cryomyces minteri</name>
    <dbReference type="NCBI Taxonomy" id="331657"/>
    <lineage>
        <taxon>Eukaryota</taxon>
        <taxon>Fungi</taxon>
        <taxon>Dikarya</taxon>
        <taxon>Ascomycota</taxon>
        <taxon>Pezizomycotina</taxon>
        <taxon>Dothideomycetes</taxon>
        <taxon>Dothideomycetes incertae sedis</taxon>
        <taxon>Cryomyces</taxon>
    </lineage>
</organism>
<sequence length="570" mass="64814">MRTTEAHRNIRVLLASTGLSDSSVVTKLLPRLAAQPNVSLQAILDNRNRNTIDLIKAAEACQIYPNVGLDHPRGSRQTNRAPQVEEEASELCGWADLLVLAPLDADNLAKMLSGMTDNLLLQILRSWDVSKKILIVPGMSDMMWENPMTKKQLSKIRRKWNWIRVLQPVLWTFEGGQRTFTTWEGLDELVDAVRNQVDLMTIGQDVDIKMNHQSSFTGSSQQTARSLPPELWSIILTYTADWELAKSLNVYTTLPVPQEWRRYASPDGPQTYMEKLEWTILTGTLRDVKMFFKEYSTPRWLSRLCTKLIMRFAMTPLLAFLEADHKELFWQTFGHTFLPDKASSVFGRVELLEYWRTSPSFLTKEYTAEAIDGASRAGFIHVLAWWHKSGLPLRYTEAALEQASSQNHVAVLEWWKAASATPHDSDASPTSALRLKPGKSICYATQAGHLEAISWWLTSGIPFSHESHVARLASTHGHIPILSLWHALKSDKMIFDNQVLVGATKMGHADVLEWWKNSGLRVEYKTCDVEEALEDGLEGRRGEEVRRWWARNGLNLGIGTSEWMKTKFLN</sequence>
<dbReference type="GO" id="GO:0004633">
    <property type="term" value="F:phosphopantothenoylcysteine decarboxylase activity"/>
    <property type="evidence" value="ECO:0007669"/>
    <property type="project" value="TreeGrafter"/>
</dbReference>
<evidence type="ECO:0000256" key="1">
    <source>
        <dbReference type="ARBA" id="ARBA00038350"/>
    </source>
</evidence>
<evidence type="ECO:0000259" key="2">
    <source>
        <dbReference type="Pfam" id="PF02441"/>
    </source>
</evidence>
<comment type="similarity">
    <text evidence="1">Belongs to the HFCD (homooligomeric flavin containing Cys decarboxylase) superfamily.</text>
</comment>
<evidence type="ECO:0000313" key="4">
    <source>
        <dbReference type="Proteomes" id="UP000308768"/>
    </source>
</evidence>
<dbReference type="PANTHER" id="PTHR14359">
    <property type="entry name" value="HOMO-OLIGOMERIC FLAVIN CONTAINING CYS DECARBOXYLASE FAMILY"/>
    <property type="match status" value="1"/>
</dbReference>
<gene>
    <name evidence="3" type="ORF">B0A49_03688</name>
</gene>
<dbReference type="OrthoDB" id="70387at2759"/>
<dbReference type="InterPro" id="IPR036551">
    <property type="entry name" value="Flavin_trans-like"/>
</dbReference>
<feature type="domain" description="Flavoprotein" evidence="2">
    <location>
        <begin position="11"/>
        <end position="163"/>
    </location>
</feature>
<dbReference type="GO" id="GO:0010181">
    <property type="term" value="F:FMN binding"/>
    <property type="evidence" value="ECO:0007669"/>
    <property type="project" value="TreeGrafter"/>
</dbReference>
<dbReference type="Proteomes" id="UP000308768">
    <property type="component" value="Unassembled WGS sequence"/>
</dbReference>